<dbReference type="EMBL" id="KB446542">
    <property type="protein sequence ID" value="EME41423.1"/>
    <property type="molecule type" value="Genomic_DNA"/>
</dbReference>
<evidence type="ECO:0000313" key="3">
    <source>
        <dbReference type="Proteomes" id="UP000016933"/>
    </source>
</evidence>
<dbReference type="AlphaFoldDB" id="N1PFN1"/>
<organism evidence="2 3">
    <name type="scientific">Dothistroma septosporum (strain NZE10 / CBS 128990)</name>
    <name type="common">Red band needle blight fungus</name>
    <name type="synonym">Mycosphaerella pini</name>
    <dbReference type="NCBI Taxonomy" id="675120"/>
    <lineage>
        <taxon>Eukaryota</taxon>
        <taxon>Fungi</taxon>
        <taxon>Dikarya</taxon>
        <taxon>Ascomycota</taxon>
        <taxon>Pezizomycotina</taxon>
        <taxon>Dothideomycetes</taxon>
        <taxon>Dothideomycetidae</taxon>
        <taxon>Mycosphaerellales</taxon>
        <taxon>Mycosphaerellaceae</taxon>
        <taxon>Dothistroma</taxon>
    </lineage>
</organism>
<evidence type="ECO:0000313" key="2">
    <source>
        <dbReference type="EMBL" id="EME41423.1"/>
    </source>
</evidence>
<protein>
    <submittedName>
        <fullName evidence="2">Uncharacterized protein</fullName>
    </submittedName>
</protein>
<proteinExistence type="predicted"/>
<dbReference type="HOGENOM" id="CLU_823927_0_0_1"/>
<sequence length="337" mass="37341">MSKRRFCPEGAVRTHRGTQSQVCDRPSRHQTSRSKIGCALPDAYTRGTLQNLMSFNSHLRRRFSEPGDLGWAAKEVMYKTVQGVSKPGAASELLAGHLMFAAAFVHRDQTVALRSPLERLKDFGLRVYLDTASQNDIAGDPSMRVKIPIFKISTFVFSLSLLHPTIHRPKLINLAHPHHAPSLIHIDDAWISSFHLYDTSDIIVRLVLGIAGSCNPPTEEILRRAQSPSTSPLLNPSTTITAELTFLTSSPQQGRLIAARNIDAAAACASHQEQPAVSDDQRRQSISHHIDHGFERPIIISQRGSRSHKRSPHLALEPITNDDQSSLTTNLIDRSLD</sequence>
<evidence type="ECO:0000256" key="1">
    <source>
        <dbReference type="SAM" id="MobiDB-lite"/>
    </source>
</evidence>
<feature type="compositionally biased region" description="Polar residues" evidence="1">
    <location>
        <begin position="321"/>
        <end position="337"/>
    </location>
</feature>
<name>N1PFN1_DOTSN</name>
<reference evidence="2 3" key="2">
    <citation type="journal article" date="2012" name="PLoS Pathog.">
        <title>Diverse lifestyles and strategies of plant pathogenesis encoded in the genomes of eighteen Dothideomycetes fungi.</title>
        <authorList>
            <person name="Ohm R.A."/>
            <person name="Feau N."/>
            <person name="Henrissat B."/>
            <person name="Schoch C.L."/>
            <person name="Horwitz B.A."/>
            <person name="Barry K.W."/>
            <person name="Condon B.J."/>
            <person name="Copeland A.C."/>
            <person name="Dhillon B."/>
            <person name="Glaser F."/>
            <person name="Hesse C.N."/>
            <person name="Kosti I."/>
            <person name="LaButti K."/>
            <person name="Lindquist E.A."/>
            <person name="Lucas S."/>
            <person name="Salamov A.A."/>
            <person name="Bradshaw R.E."/>
            <person name="Ciuffetti L."/>
            <person name="Hamelin R.C."/>
            <person name="Kema G.H.J."/>
            <person name="Lawrence C."/>
            <person name="Scott J.A."/>
            <person name="Spatafora J.W."/>
            <person name="Turgeon B.G."/>
            <person name="de Wit P.J.G.M."/>
            <person name="Zhong S."/>
            <person name="Goodwin S.B."/>
            <person name="Grigoriev I.V."/>
        </authorList>
    </citation>
    <scope>NUCLEOTIDE SEQUENCE [LARGE SCALE GENOMIC DNA]</scope>
    <source>
        <strain evidence="3">NZE10 / CBS 128990</strain>
    </source>
</reference>
<gene>
    <name evidence="2" type="ORF">DOTSEDRAFT_36824</name>
</gene>
<keyword evidence="3" id="KW-1185">Reference proteome</keyword>
<dbReference type="Proteomes" id="UP000016933">
    <property type="component" value="Unassembled WGS sequence"/>
</dbReference>
<feature type="region of interest" description="Disordered" evidence="1">
    <location>
        <begin position="297"/>
        <end position="337"/>
    </location>
</feature>
<accession>N1PFN1</accession>
<reference evidence="3" key="1">
    <citation type="journal article" date="2012" name="PLoS Genet.">
        <title>The genomes of the fungal plant pathogens Cladosporium fulvum and Dothistroma septosporum reveal adaptation to different hosts and lifestyles but also signatures of common ancestry.</title>
        <authorList>
            <person name="de Wit P.J.G.M."/>
            <person name="van der Burgt A."/>
            <person name="Oekmen B."/>
            <person name="Stergiopoulos I."/>
            <person name="Abd-Elsalam K.A."/>
            <person name="Aerts A.L."/>
            <person name="Bahkali A.H."/>
            <person name="Beenen H.G."/>
            <person name="Chettri P."/>
            <person name="Cox M.P."/>
            <person name="Datema E."/>
            <person name="de Vries R.P."/>
            <person name="Dhillon B."/>
            <person name="Ganley A.R."/>
            <person name="Griffiths S.A."/>
            <person name="Guo Y."/>
            <person name="Hamelin R.C."/>
            <person name="Henrissat B."/>
            <person name="Kabir M.S."/>
            <person name="Jashni M.K."/>
            <person name="Kema G."/>
            <person name="Klaubauf S."/>
            <person name="Lapidus A."/>
            <person name="Levasseur A."/>
            <person name="Lindquist E."/>
            <person name="Mehrabi R."/>
            <person name="Ohm R.A."/>
            <person name="Owen T.J."/>
            <person name="Salamov A."/>
            <person name="Schwelm A."/>
            <person name="Schijlen E."/>
            <person name="Sun H."/>
            <person name="van den Burg H.A."/>
            <person name="van Ham R.C.H.J."/>
            <person name="Zhang S."/>
            <person name="Goodwin S.B."/>
            <person name="Grigoriev I.V."/>
            <person name="Collemare J."/>
            <person name="Bradshaw R.E."/>
        </authorList>
    </citation>
    <scope>NUCLEOTIDE SEQUENCE [LARGE SCALE GENOMIC DNA]</scope>
    <source>
        <strain evidence="3">NZE10 / CBS 128990</strain>
    </source>
</reference>